<evidence type="ECO:0000256" key="1">
    <source>
        <dbReference type="SAM" id="MobiDB-lite"/>
    </source>
</evidence>
<feature type="compositionally biased region" description="Basic and acidic residues" evidence="1">
    <location>
        <begin position="28"/>
        <end position="43"/>
    </location>
</feature>
<comment type="caution">
    <text evidence="2">The sequence shown here is derived from an EMBL/GenBank/DDBJ whole genome shotgun (WGS) entry which is preliminary data.</text>
</comment>
<organism evidence="2 3">
    <name type="scientific">Austropuccinia psidii MF-1</name>
    <dbReference type="NCBI Taxonomy" id="1389203"/>
    <lineage>
        <taxon>Eukaryota</taxon>
        <taxon>Fungi</taxon>
        <taxon>Dikarya</taxon>
        <taxon>Basidiomycota</taxon>
        <taxon>Pucciniomycotina</taxon>
        <taxon>Pucciniomycetes</taxon>
        <taxon>Pucciniales</taxon>
        <taxon>Sphaerophragmiaceae</taxon>
        <taxon>Austropuccinia</taxon>
    </lineage>
</organism>
<dbReference type="EMBL" id="AVOT02027643">
    <property type="protein sequence ID" value="MBW0519791.1"/>
    <property type="molecule type" value="Genomic_DNA"/>
</dbReference>
<feature type="compositionally biased region" description="Polar residues" evidence="1">
    <location>
        <begin position="140"/>
        <end position="163"/>
    </location>
</feature>
<evidence type="ECO:0000313" key="2">
    <source>
        <dbReference type="EMBL" id="MBW0519791.1"/>
    </source>
</evidence>
<sequence>MTPTQSGSNYSIQSNGSGAGNSSHKSKRQECHPKGEAQIEDARTSTVSKGNNRYIPDSLQELIYGSKTARVGTSHKSLDRHHELILSSEKIHGSRKDRGTSEGLDTHVLKRKSQTDESLVEKPKHVIRRPEEEVGPRQGKQPSGSYPSLHKQNSASTSAQKAQ</sequence>
<feature type="region of interest" description="Disordered" evidence="1">
    <location>
        <begin position="1"/>
        <end position="56"/>
    </location>
</feature>
<reference evidence="2" key="1">
    <citation type="submission" date="2021-03" db="EMBL/GenBank/DDBJ databases">
        <title>Draft genome sequence of rust myrtle Austropuccinia psidii MF-1, a brazilian biotype.</title>
        <authorList>
            <person name="Quecine M.C."/>
            <person name="Pachon D.M.R."/>
            <person name="Bonatelli M.L."/>
            <person name="Correr F.H."/>
            <person name="Franceschini L.M."/>
            <person name="Leite T.F."/>
            <person name="Margarido G.R.A."/>
            <person name="Almeida C.A."/>
            <person name="Ferrarezi J.A."/>
            <person name="Labate C.A."/>
        </authorList>
    </citation>
    <scope>NUCLEOTIDE SEQUENCE</scope>
    <source>
        <strain evidence="2">MF-1</strain>
    </source>
</reference>
<dbReference type="Proteomes" id="UP000765509">
    <property type="component" value="Unassembled WGS sequence"/>
</dbReference>
<name>A0A9Q3HVR6_9BASI</name>
<proteinExistence type="predicted"/>
<accession>A0A9Q3HVR6</accession>
<gene>
    <name evidence="2" type="ORF">O181_059506</name>
</gene>
<feature type="compositionally biased region" description="Polar residues" evidence="1">
    <location>
        <begin position="1"/>
        <end position="23"/>
    </location>
</feature>
<feature type="region of interest" description="Disordered" evidence="1">
    <location>
        <begin position="71"/>
        <end position="163"/>
    </location>
</feature>
<feature type="compositionally biased region" description="Basic and acidic residues" evidence="1">
    <location>
        <begin position="76"/>
        <end position="135"/>
    </location>
</feature>
<evidence type="ECO:0000313" key="3">
    <source>
        <dbReference type="Proteomes" id="UP000765509"/>
    </source>
</evidence>
<dbReference type="AlphaFoldDB" id="A0A9Q3HVR6"/>
<protein>
    <submittedName>
        <fullName evidence="2">Uncharacterized protein</fullName>
    </submittedName>
</protein>
<keyword evidence="3" id="KW-1185">Reference proteome</keyword>